<dbReference type="InterPro" id="IPR006037">
    <property type="entry name" value="RCK_C"/>
</dbReference>
<keyword evidence="4 8" id="KW-1133">Transmembrane helix</keyword>
<dbReference type="RefSeq" id="WP_087034008.1">
    <property type="nucleotide sequence ID" value="NZ_FJNE01000008.1"/>
</dbReference>
<dbReference type="CDD" id="cd01031">
    <property type="entry name" value="EriC"/>
    <property type="match status" value="1"/>
</dbReference>
<dbReference type="SUPFAM" id="SSF81340">
    <property type="entry name" value="Clc chloride channel"/>
    <property type="match status" value="1"/>
</dbReference>
<dbReference type="Gene3D" id="3.30.70.1450">
    <property type="entry name" value="Regulator of K+ conductance, C-terminal domain"/>
    <property type="match status" value="1"/>
</dbReference>
<dbReference type="PANTHER" id="PTHR45711:SF6">
    <property type="entry name" value="CHLORIDE CHANNEL PROTEIN"/>
    <property type="match status" value="1"/>
</dbReference>
<dbReference type="SUPFAM" id="SSF116726">
    <property type="entry name" value="TrkA C-terminal domain-like"/>
    <property type="match status" value="1"/>
</dbReference>
<evidence type="ECO:0000259" key="9">
    <source>
        <dbReference type="PROSITE" id="PS51202"/>
    </source>
</evidence>
<feature type="transmembrane region" description="Helical" evidence="8">
    <location>
        <begin position="56"/>
        <end position="76"/>
    </location>
</feature>
<dbReference type="GO" id="GO:0005247">
    <property type="term" value="F:voltage-gated chloride channel activity"/>
    <property type="evidence" value="ECO:0007669"/>
    <property type="project" value="TreeGrafter"/>
</dbReference>
<keyword evidence="5" id="KW-0406">Ion transport</keyword>
<dbReference type="Pfam" id="PF02080">
    <property type="entry name" value="TrkA_C"/>
    <property type="match status" value="1"/>
</dbReference>
<evidence type="ECO:0000313" key="11">
    <source>
        <dbReference type="Proteomes" id="UP000242754"/>
    </source>
</evidence>
<dbReference type="Pfam" id="PF00654">
    <property type="entry name" value="Voltage_CLC"/>
    <property type="match status" value="1"/>
</dbReference>
<keyword evidence="6 8" id="KW-0472">Membrane</keyword>
<dbReference type="GO" id="GO:0005886">
    <property type="term" value="C:plasma membrane"/>
    <property type="evidence" value="ECO:0007669"/>
    <property type="project" value="TreeGrafter"/>
</dbReference>
<evidence type="ECO:0000313" key="10">
    <source>
        <dbReference type="EMBL" id="CZQ99722.1"/>
    </source>
</evidence>
<dbReference type="GO" id="GO:0008324">
    <property type="term" value="F:monoatomic cation transmembrane transporter activity"/>
    <property type="evidence" value="ECO:0007669"/>
    <property type="project" value="InterPro"/>
</dbReference>
<dbReference type="STRING" id="140314.SAMN04488076_10728"/>
<dbReference type="InterPro" id="IPR036721">
    <property type="entry name" value="RCK_C_sf"/>
</dbReference>
<name>A0A143YZK5_9LACT</name>
<evidence type="ECO:0000256" key="1">
    <source>
        <dbReference type="ARBA" id="ARBA00004141"/>
    </source>
</evidence>
<reference evidence="10 11" key="1">
    <citation type="submission" date="2016-02" db="EMBL/GenBank/DDBJ databases">
        <authorList>
            <person name="Wen L."/>
            <person name="He K."/>
            <person name="Yang H."/>
        </authorList>
    </citation>
    <scope>NUCLEOTIDE SEQUENCE [LARGE SCALE GENOMIC DNA]</scope>
    <source>
        <strain evidence="10">Trichococcus palustris</strain>
    </source>
</reference>
<feature type="transmembrane region" description="Helical" evidence="8">
    <location>
        <begin position="153"/>
        <end position="178"/>
    </location>
</feature>
<evidence type="ECO:0000256" key="8">
    <source>
        <dbReference type="SAM" id="Phobius"/>
    </source>
</evidence>
<evidence type="ECO:0000256" key="2">
    <source>
        <dbReference type="ARBA" id="ARBA00022448"/>
    </source>
</evidence>
<comment type="subcellular location">
    <subcellularLocation>
        <location evidence="1">Membrane</location>
        <topology evidence="1">Multi-pass membrane protein</topology>
    </subcellularLocation>
</comment>
<keyword evidence="3 8" id="KW-0812">Transmembrane</keyword>
<evidence type="ECO:0000256" key="6">
    <source>
        <dbReference type="ARBA" id="ARBA00023136"/>
    </source>
</evidence>
<dbReference type="AlphaFoldDB" id="A0A143YZK5"/>
<dbReference type="OrthoDB" id="9812438at2"/>
<evidence type="ECO:0000256" key="3">
    <source>
        <dbReference type="ARBA" id="ARBA00022692"/>
    </source>
</evidence>
<dbReference type="InterPro" id="IPR014743">
    <property type="entry name" value="Cl-channel_core"/>
</dbReference>
<keyword evidence="11" id="KW-1185">Reference proteome</keyword>
<keyword evidence="2" id="KW-0813">Transport</keyword>
<dbReference type="PANTHER" id="PTHR45711">
    <property type="entry name" value="CHLORIDE CHANNEL PROTEIN"/>
    <property type="match status" value="1"/>
</dbReference>
<feature type="transmembrane region" description="Helical" evidence="8">
    <location>
        <begin position="15"/>
        <end position="35"/>
    </location>
</feature>
<dbReference type="InterPro" id="IPR001807">
    <property type="entry name" value="ClC"/>
</dbReference>
<protein>
    <submittedName>
        <fullName evidence="10">Chloride channel voltage gated</fullName>
    </submittedName>
</protein>
<feature type="transmembrane region" description="Helical" evidence="8">
    <location>
        <begin position="224"/>
        <end position="244"/>
    </location>
</feature>
<dbReference type="PRINTS" id="PR00762">
    <property type="entry name" value="CLCHANNEL"/>
</dbReference>
<evidence type="ECO:0000256" key="7">
    <source>
        <dbReference type="ARBA" id="ARBA00023214"/>
    </source>
</evidence>
<keyword evidence="7" id="KW-0868">Chloride</keyword>
<feature type="domain" description="RCK C-terminal" evidence="9">
    <location>
        <begin position="426"/>
        <end position="507"/>
    </location>
</feature>
<evidence type="ECO:0000256" key="4">
    <source>
        <dbReference type="ARBA" id="ARBA00022989"/>
    </source>
</evidence>
<proteinExistence type="predicted"/>
<dbReference type="Proteomes" id="UP000242754">
    <property type="component" value="Unassembled WGS sequence"/>
</dbReference>
<dbReference type="GO" id="GO:0006813">
    <property type="term" value="P:potassium ion transport"/>
    <property type="evidence" value="ECO:0007669"/>
    <property type="project" value="InterPro"/>
</dbReference>
<evidence type="ECO:0000256" key="5">
    <source>
        <dbReference type="ARBA" id="ARBA00023065"/>
    </source>
</evidence>
<dbReference type="PROSITE" id="PS51202">
    <property type="entry name" value="RCK_C"/>
    <property type="match status" value="1"/>
</dbReference>
<organism evidence="10 11">
    <name type="scientific">Trichococcus palustris</name>
    <dbReference type="NCBI Taxonomy" id="140314"/>
    <lineage>
        <taxon>Bacteria</taxon>
        <taxon>Bacillati</taxon>
        <taxon>Bacillota</taxon>
        <taxon>Bacilli</taxon>
        <taxon>Lactobacillales</taxon>
        <taxon>Carnobacteriaceae</taxon>
        <taxon>Trichococcus</taxon>
    </lineage>
</organism>
<feature type="transmembrane region" description="Helical" evidence="8">
    <location>
        <begin position="185"/>
        <end position="204"/>
    </location>
</feature>
<feature type="transmembrane region" description="Helical" evidence="8">
    <location>
        <begin position="329"/>
        <end position="351"/>
    </location>
</feature>
<gene>
    <name evidence="10" type="ORF">Tpal_2410</name>
</gene>
<accession>A0A143YZK5</accession>
<dbReference type="Gene3D" id="1.10.3080.10">
    <property type="entry name" value="Clc chloride channel"/>
    <property type="match status" value="1"/>
</dbReference>
<feature type="transmembrane region" description="Helical" evidence="8">
    <location>
        <begin position="357"/>
        <end position="374"/>
    </location>
</feature>
<feature type="transmembrane region" description="Helical" evidence="8">
    <location>
        <begin position="265"/>
        <end position="282"/>
    </location>
</feature>
<dbReference type="EMBL" id="FJNE01000008">
    <property type="protein sequence ID" value="CZQ99722.1"/>
    <property type="molecule type" value="Genomic_DNA"/>
</dbReference>
<feature type="transmembrane region" description="Helical" evidence="8">
    <location>
        <begin position="302"/>
        <end position="322"/>
    </location>
</feature>
<sequence length="513" mass="55523">MNLYKKLMADERVVYLYKGILVGLFSGIIVSLFRLGIEMMLGKVSEAYQLFKSEPIWLLAWIPLTVAVAGVIGWLVKREPNIKGSGIPQLEGQVQGIMTLKWWPILWKKFIGGTLAIGSGLFLGREGPAIQMGSAIGQGVSQLTKGDDVEERILLSSGAGAGLAAVFNAPLAGLMFVFEEIHHNFSPLVGITTLSSALVANFVSLNIFGLTPVLNIGAMTTLPITYYGLIVLLGIFLGFCGCLYNKLLLSMPKIYGKIKFIPSNFNGIIPLLLVIPIGYFLPQISGSGSDLVMQLDNWKLSIGMLIWLFVFRFLFSAISYGANVPGGILLPMLSQGAILGALYGQAAIGILDLEPKYLPHFIIVAMAGYFTAIGKTPLTAILLVTEMVGGLNQLTALSICSLAAYFTSDLLGVKPINESLLDRLIASHDSKRVGKSYLFNLPVTADSYFAGKTVHEVSWPEDVLVTSIRRGQGNFVANGKTLMQTGDVLIVLTDLGLAKTVQEELKVLEKRKK</sequence>